<dbReference type="EMBL" id="JBHSGN010000107">
    <property type="protein sequence ID" value="MFC4675603.1"/>
    <property type="molecule type" value="Genomic_DNA"/>
</dbReference>
<dbReference type="Proteomes" id="UP001596023">
    <property type="component" value="Unassembled WGS sequence"/>
</dbReference>
<dbReference type="InterPro" id="IPR027417">
    <property type="entry name" value="P-loop_NTPase"/>
</dbReference>
<dbReference type="GO" id="GO:0005524">
    <property type="term" value="F:ATP binding"/>
    <property type="evidence" value="ECO:0007669"/>
    <property type="project" value="UniProtKB-KW"/>
</dbReference>
<dbReference type="Gene3D" id="3.40.50.300">
    <property type="entry name" value="P-loop containing nucleotide triphosphate hydrolases"/>
    <property type="match status" value="2"/>
</dbReference>
<sequence>MSTFFDFDEIRNLTIGTIESVSPSEIKVLLETNAPQNVAINTGVPTHFPKINGYVLIPNETGAIVAVINWIGIQYSNYPIRKGFRDFELIDLPFPLRKMTVTPLGILKKTKENNFEIERGVYSFPSVGDNVILPTDRQLNAIVENPDGKIEIGVSPLASNASIKVNPDKLFGRHLAILGNTGSGKSCSVAGLIRWSLIEAEKNKVDKDKPLNSRFIILDPNGEYFNAFDDLGEKKVKRFAIKLDDSEDGFDQLKLPAWMWNSHEWISFSQAAPGAQRPLLLQTLLDLKKGKQLQNSNLVKVHSFLTTTRNNLNSYLGNIPLKGSEYGRFMEFSSVLTNIRTDIDYVKNEYIPSEPNGLMQAYTTFGTDYNNLLNSRTWNSNGKSGFNNFSFEDVSSIINKLDNVISLISSEATDICKINPDTPIFFELNDLIPYLEQLAENQGGNILQFVQMLSLRMRFLFADERLNGVVQPTDDISLMEWLNLYIGANDAENGQITLIDLSLIPSDIIHIVVAVLSRLTFEAVQRYRKINKQELPTTIVLEEAHTFLRDFGINGNICLETFERIAREGRKFGLSMVLSSQRPSELSQTVLSQCNTFLLHRIVNDRDQELVKKLVPDSLSGLLKELPILPSRKAILVGWAFPIPVLVEMNHLPKEHRPKSNDPEFWDIWTGKKDRVIDWNKIVNDWQGSQSAETEEEDLL</sequence>
<keyword evidence="2" id="KW-0067">ATP-binding</keyword>
<dbReference type="PANTHER" id="PTHR42957">
    <property type="entry name" value="HELICASE MJ1565-RELATED"/>
    <property type="match status" value="1"/>
</dbReference>
<comment type="caution">
    <text evidence="2">The sequence shown here is derived from an EMBL/GenBank/DDBJ whole genome shotgun (WGS) entry which is preliminary data.</text>
</comment>
<dbReference type="PANTHER" id="PTHR42957:SF1">
    <property type="entry name" value="HELICASE MJ1565-RELATED"/>
    <property type="match status" value="1"/>
</dbReference>
<proteinExistence type="predicted"/>
<evidence type="ECO:0000313" key="3">
    <source>
        <dbReference type="Proteomes" id="UP001596023"/>
    </source>
</evidence>
<dbReference type="SUPFAM" id="SSF52540">
    <property type="entry name" value="P-loop containing nucleoside triphosphate hydrolases"/>
    <property type="match status" value="1"/>
</dbReference>
<keyword evidence="2" id="KW-0547">Nucleotide-binding</keyword>
<dbReference type="RefSeq" id="WP_379998983.1">
    <property type="nucleotide sequence ID" value="NZ_JBHSGN010000107.1"/>
</dbReference>
<dbReference type="Pfam" id="PF01935">
    <property type="entry name" value="DUF87"/>
    <property type="match status" value="1"/>
</dbReference>
<keyword evidence="3" id="KW-1185">Reference proteome</keyword>
<accession>A0ABV9L0N7</accession>
<dbReference type="InterPro" id="IPR002789">
    <property type="entry name" value="HerA_central"/>
</dbReference>
<evidence type="ECO:0000313" key="2">
    <source>
        <dbReference type="EMBL" id="MFC4675603.1"/>
    </source>
</evidence>
<evidence type="ECO:0000259" key="1">
    <source>
        <dbReference type="Pfam" id="PF01935"/>
    </source>
</evidence>
<organism evidence="2 3">
    <name type="scientific">Dysgonomonas termitidis</name>
    <dbReference type="NCBI Taxonomy" id="1516126"/>
    <lineage>
        <taxon>Bacteria</taxon>
        <taxon>Pseudomonadati</taxon>
        <taxon>Bacteroidota</taxon>
        <taxon>Bacteroidia</taxon>
        <taxon>Bacteroidales</taxon>
        <taxon>Dysgonomonadaceae</taxon>
        <taxon>Dysgonomonas</taxon>
    </lineage>
</organism>
<reference evidence="3" key="1">
    <citation type="journal article" date="2019" name="Int. J. Syst. Evol. Microbiol.">
        <title>The Global Catalogue of Microorganisms (GCM) 10K type strain sequencing project: providing services to taxonomists for standard genome sequencing and annotation.</title>
        <authorList>
            <consortium name="The Broad Institute Genomics Platform"/>
            <consortium name="The Broad Institute Genome Sequencing Center for Infectious Disease"/>
            <person name="Wu L."/>
            <person name="Ma J."/>
        </authorList>
    </citation>
    <scope>NUCLEOTIDE SEQUENCE [LARGE SCALE GENOMIC DNA]</scope>
    <source>
        <strain evidence="3">CCUG 66188</strain>
    </source>
</reference>
<protein>
    <submittedName>
        <fullName evidence="2">ATP-binding protein</fullName>
    </submittedName>
</protein>
<gene>
    <name evidence="2" type="ORF">ACFO6W_18095</name>
</gene>
<name>A0ABV9L0N7_9BACT</name>
<dbReference type="InterPro" id="IPR008571">
    <property type="entry name" value="HerA-like"/>
</dbReference>
<feature type="domain" description="Helicase HerA central" evidence="1">
    <location>
        <begin position="151"/>
        <end position="313"/>
    </location>
</feature>